<proteinExistence type="predicted"/>
<dbReference type="STRING" id="562970.Btus_1698"/>
<dbReference type="EMBL" id="CP002017">
    <property type="protein sequence ID" value="ADG06400.1"/>
    <property type="molecule type" value="Genomic_DNA"/>
</dbReference>
<gene>
    <name evidence="2" type="ordered locus">Btus_1698</name>
</gene>
<dbReference type="InterPro" id="IPR012359">
    <property type="entry name" value="MazG-related_YpjD"/>
</dbReference>
<dbReference type="HOGENOM" id="CLU_142229_1_0_9"/>
<protein>
    <submittedName>
        <fullName evidence="2">MazG nucleotide pyrophosphohydrolase</fullName>
    </submittedName>
</protein>
<reference evidence="2 3" key="1">
    <citation type="journal article" date="2011" name="Stand. Genomic Sci.">
        <title>Complete genome sequence of the thermophilic, hydrogen-oxidizing Bacillus tusciae type strain (T2) and reclassification in the new genus, Kyrpidia gen. nov. as Kyrpidia tusciae comb. nov. and emendation of the family Alicyclobacillaceae da Costa and Rainey, 2010.</title>
        <authorList>
            <person name="Klenk H.P."/>
            <person name="Lapidus A."/>
            <person name="Chertkov O."/>
            <person name="Copeland A."/>
            <person name="Del Rio T.G."/>
            <person name="Nolan M."/>
            <person name="Lucas S."/>
            <person name="Chen F."/>
            <person name="Tice H."/>
            <person name="Cheng J.F."/>
            <person name="Han C."/>
            <person name="Bruce D."/>
            <person name="Goodwin L."/>
            <person name="Pitluck S."/>
            <person name="Pati A."/>
            <person name="Ivanova N."/>
            <person name="Mavromatis K."/>
            <person name="Daum C."/>
            <person name="Chen A."/>
            <person name="Palaniappan K."/>
            <person name="Chang Y.J."/>
            <person name="Land M."/>
            <person name="Hauser L."/>
            <person name="Jeffries C.D."/>
            <person name="Detter J.C."/>
            <person name="Rohde M."/>
            <person name="Abt B."/>
            <person name="Pukall R."/>
            <person name="Goker M."/>
            <person name="Bristow J."/>
            <person name="Markowitz V."/>
            <person name="Hugenholtz P."/>
            <person name="Eisen J.A."/>
        </authorList>
    </citation>
    <scope>NUCLEOTIDE SEQUENCE [LARGE SCALE GENOMIC DNA]</scope>
    <source>
        <strain evidence="2 3">DSM 2912</strain>
    </source>
</reference>
<dbReference type="PANTHER" id="PTHR42692">
    <property type="entry name" value="NUCLEOTIDE PYROPHOSPHOHYDROLASE"/>
    <property type="match status" value="1"/>
</dbReference>
<keyword evidence="3" id="KW-1185">Reference proteome</keyword>
<dbReference type="Proteomes" id="UP000002368">
    <property type="component" value="Chromosome"/>
</dbReference>
<dbReference type="InterPro" id="IPR004518">
    <property type="entry name" value="MazG-like_dom"/>
</dbReference>
<dbReference type="KEGG" id="bts:Btus_1698"/>
<dbReference type="SUPFAM" id="SSF101386">
    <property type="entry name" value="all-alpha NTP pyrophosphatases"/>
    <property type="match status" value="1"/>
</dbReference>
<evidence type="ECO:0000259" key="1">
    <source>
        <dbReference type="Pfam" id="PF03819"/>
    </source>
</evidence>
<dbReference type="eggNOG" id="COG1694">
    <property type="taxonomic scope" value="Bacteria"/>
</dbReference>
<sequence length="119" mass="13583">MAGMTLRQMQEDVDRYISQYQEGYFHPMTLVVRLAEELGELAREVNHRFGQKPKKPGEADGSVALELGDILFVVTCLANSLQIDLEEVHRAVMEKFRTRDKDRWTPVDRGTAESEGMAQ</sequence>
<feature type="domain" description="NTP pyrophosphohydrolase MazG-like" evidence="1">
    <location>
        <begin position="27"/>
        <end position="104"/>
    </location>
</feature>
<dbReference type="PANTHER" id="PTHR42692:SF1">
    <property type="entry name" value="NUCLEOTIDE PYROPHOSPHOHYDROLASE"/>
    <property type="match status" value="1"/>
</dbReference>
<dbReference type="AlphaFoldDB" id="D5WPZ1"/>
<evidence type="ECO:0000313" key="3">
    <source>
        <dbReference type="Proteomes" id="UP000002368"/>
    </source>
</evidence>
<dbReference type="Gene3D" id="1.10.287.1080">
    <property type="entry name" value="MazG-like"/>
    <property type="match status" value="1"/>
</dbReference>
<dbReference type="CDD" id="cd11531">
    <property type="entry name" value="NTP-PPase_BsYpjD"/>
    <property type="match status" value="1"/>
</dbReference>
<dbReference type="PIRSF" id="PIRSF029904">
    <property type="entry name" value="UCP029904_pph"/>
    <property type="match status" value="1"/>
</dbReference>
<name>D5WPZ1_KYRT2</name>
<dbReference type="GO" id="GO:0016787">
    <property type="term" value="F:hydrolase activity"/>
    <property type="evidence" value="ECO:0007669"/>
    <property type="project" value="UniProtKB-KW"/>
</dbReference>
<evidence type="ECO:0000313" key="2">
    <source>
        <dbReference type="EMBL" id="ADG06400.1"/>
    </source>
</evidence>
<organism evidence="2 3">
    <name type="scientific">Kyrpidia tusciae (strain DSM 2912 / NBRC 15312 / T2)</name>
    <name type="common">Bacillus tusciae</name>
    <dbReference type="NCBI Taxonomy" id="562970"/>
    <lineage>
        <taxon>Bacteria</taxon>
        <taxon>Bacillati</taxon>
        <taxon>Bacillota</taxon>
        <taxon>Bacilli</taxon>
        <taxon>Bacillales</taxon>
        <taxon>Alicyclobacillaceae</taxon>
        <taxon>Kyrpidia</taxon>
    </lineage>
</organism>
<dbReference type="Pfam" id="PF03819">
    <property type="entry name" value="MazG"/>
    <property type="match status" value="1"/>
</dbReference>
<dbReference type="InterPro" id="IPR047046">
    <property type="entry name" value="YpjD/YvdC"/>
</dbReference>
<accession>D5WPZ1</accession>